<name>A0ABR0AKE6_9CRUS</name>
<dbReference type="Proteomes" id="UP001234178">
    <property type="component" value="Unassembled WGS sequence"/>
</dbReference>
<proteinExistence type="predicted"/>
<evidence type="ECO:0000313" key="2">
    <source>
        <dbReference type="Proteomes" id="UP001234178"/>
    </source>
</evidence>
<evidence type="ECO:0000313" key="1">
    <source>
        <dbReference type="EMBL" id="KAK4025593.1"/>
    </source>
</evidence>
<gene>
    <name evidence="1" type="ORF">OUZ56_014654</name>
</gene>
<sequence length="96" mass="11220">MADKVEMELMKTRWSKQVLVFSWLYVTKYIIPDTCNHSSSHHQDDVNDSERRYSANSIEIVCCENEFHSIETFQQIDWSHGSQQDNCNSAMASSRN</sequence>
<comment type="caution">
    <text evidence="1">The sequence shown here is derived from an EMBL/GenBank/DDBJ whole genome shotgun (WGS) entry which is preliminary data.</text>
</comment>
<dbReference type="EMBL" id="JAOYFB010000038">
    <property type="protein sequence ID" value="KAK4025593.1"/>
    <property type="molecule type" value="Genomic_DNA"/>
</dbReference>
<reference evidence="1 2" key="1">
    <citation type="journal article" date="2023" name="Nucleic Acids Res.">
        <title>The hologenome of Daphnia magna reveals possible DNA methylation and microbiome-mediated evolution of the host genome.</title>
        <authorList>
            <person name="Chaturvedi A."/>
            <person name="Li X."/>
            <person name="Dhandapani V."/>
            <person name="Marshall H."/>
            <person name="Kissane S."/>
            <person name="Cuenca-Cambronero M."/>
            <person name="Asole G."/>
            <person name="Calvet F."/>
            <person name="Ruiz-Romero M."/>
            <person name="Marangio P."/>
            <person name="Guigo R."/>
            <person name="Rago D."/>
            <person name="Mirbahai L."/>
            <person name="Eastwood N."/>
            <person name="Colbourne J.K."/>
            <person name="Zhou J."/>
            <person name="Mallon E."/>
            <person name="Orsini L."/>
        </authorList>
    </citation>
    <scope>NUCLEOTIDE SEQUENCE [LARGE SCALE GENOMIC DNA]</scope>
    <source>
        <strain evidence="1">LRV0_1</strain>
    </source>
</reference>
<keyword evidence="2" id="KW-1185">Reference proteome</keyword>
<accession>A0ABR0AKE6</accession>
<protein>
    <submittedName>
        <fullName evidence="1">Uncharacterized protein</fullName>
    </submittedName>
</protein>
<organism evidence="1 2">
    <name type="scientific">Daphnia magna</name>
    <dbReference type="NCBI Taxonomy" id="35525"/>
    <lineage>
        <taxon>Eukaryota</taxon>
        <taxon>Metazoa</taxon>
        <taxon>Ecdysozoa</taxon>
        <taxon>Arthropoda</taxon>
        <taxon>Crustacea</taxon>
        <taxon>Branchiopoda</taxon>
        <taxon>Diplostraca</taxon>
        <taxon>Cladocera</taxon>
        <taxon>Anomopoda</taxon>
        <taxon>Daphniidae</taxon>
        <taxon>Daphnia</taxon>
    </lineage>
</organism>